<evidence type="ECO:0000259" key="1">
    <source>
        <dbReference type="Pfam" id="PF13460"/>
    </source>
</evidence>
<dbReference type="PANTHER" id="PTHR43355">
    <property type="entry name" value="FLAVIN REDUCTASE (NADPH)"/>
    <property type="match status" value="1"/>
</dbReference>
<dbReference type="SUPFAM" id="SSF51735">
    <property type="entry name" value="NAD(P)-binding Rossmann-fold domains"/>
    <property type="match status" value="1"/>
</dbReference>
<protein>
    <submittedName>
        <fullName evidence="2">NADH-flavin reductase</fullName>
    </submittedName>
</protein>
<comment type="caution">
    <text evidence="2">The sequence shown here is derived from an EMBL/GenBank/DDBJ whole genome shotgun (WGS) entry which is preliminary data.</text>
</comment>
<dbReference type="InterPro" id="IPR036291">
    <property type="entry name" value="NAD(P)-bd_dom_sf"/>
</dbReference>
<dbReference type="Gene3D" id="3.40.50.720">
    <property type="entry name" value="NAD(P)-binding Rossmann-like Domain"/>
    <property type="match status" value="1"/>
</dbReference>
<dbReference type="PANTHER" id="PTHR43355:SF2">
    <property type="entry name" value="FLAVIN REDUCTASE (NADPH)"/>
    <property type="match status" value="1"/>
</dbReference>
<accession>A0ABS4T1C0</accession>
<keyword evidence="3" id="KW-1185">Reference proteome</keyword>
<name>A0ABS4T1C0_9MICC</name>
<dbReference type="InterPro" id="IPR016040">
    <property type="entry name" value="NAD(P)-bd_dom"/>
</dbReference>
<gene>
    <name evidence="2" type="ORF">JOF45_000833</name>
</gene>
<evidence type="ECO:0000313" key="3">
    <source>
        <dbReference type="Proteomes" id="UP001519331"/>
    </source>
</evidence>
<proteinExistence type="predicted"/>
<dbReference type="Pfam" id="PF13460">
    <property type="entry name" value="NAD_binding_10"/>
    <property type="match status" value="1"/>
</dbReference>
<feature type="domain" description="NAD(P)-binding" evidence="1">
    <location>
        <begin position="8"/>
        <end position="203"/>
    </location>
</feature>
<dbReference type="RefSeq" id="WP_210048102.1">
    <property type="nucleotide sequence ID" value="NZ_JAGINX010000001.1"/>
</dbReference>
<reference evidence="2 3" key="1">
    <citation type="submission" date="2021-03" db="EMBL/GenBank/DDBJ databases">
        <title>Sequencing the genomes of 1000 actinobacteria strains.</title>
        <authorList>
            <person name="Klenk H.-P."/>
        </authorList>
    </citation>
    <scope>NUCLEOTIDE SEQUENCE [LARGE SCALE GENOMIC DNA]</scope>
    <source>
        <strain evidence="2 3">DSM 12544</strain>
    </source>
</reference>
<evidence type="ECO:0000313" key="2">
    <source>
        <dbReference type="EMBL" id="MBP2317814.1"/>
    </source>
</evidence>
<sequence>MARITILGGTGYAGSHIAQEAAARGHEVLAVSRRAPERPVEGVNYVSGDVLDEDFLTQLAGQSDVVMMALSPRGEMEGRVIEAARTLIPVATAAGVRLGVIGGAGALRVSEGGPRLIDTDGFPDEVKPESFEMVEVLEALQDSEETLDWFYIHPAAGFGSANPGERRGAYRVGGEVLLSDSEGRSEISGADFALAILDEIEKPVHRRRRFSAAY</sequence>
<dbReference type="EMBL" id="JAGINX010000001">
    <property type="protein sequence ID" value="MBP2317814.1"/>
    <property type="molecule type" value="Genomic_DNA"/>
</dbReference>
<organism evidence="2 3">
    <name type="scientific">Nesterenkonia lacusekhoensis</name>
    <dbReference type="NCBI Taxonomy" id="150832"/>
    <lineage>
        <taxon>Bacteria</taxon>
        <taxon>Bacillati</taxon>
        <taxon>Actinomycetota</taxon>
        <taxon>Actinomycetes</taxon>
        <taxon>Micrococcales</taxon>
        <taxon>Micrococcaceae</taxon>
        <taxon>Nesterenkonia</taxon>
    </lineage>
</organism>
<dbReference type="Proteomes" id="UP001519331">
    <property type="component" value="Unassembled WGS sequence"/>
</dbReference>
<dbReference type="InterPro" id="IPR051606">
    <property type="entry name" value="Polyketide_Oxido-like"/>
</dbReference>